<dbReference type="SFLD" id="SFLDG01129">
    <property type="entry name" value="C1.5:_HAD__Beta-PGM__Phosphata"/>
    <property type="match status" value="1"/>
</dbReference>
<dbReference type="GO" id="GO:0006281">
    <property type="term" value="P:DNA repair"/>
    <property type="evidence" value="ECO:0007669"/>
    <property type="project" value="TreeGrafter"/>
</dbReference>
<evidence type="ECO:0008006" key="3">
    <source>
        <dbReference type="Google" id="ProtNLM"/>
    </source>
</evidence>
<dbReference type="CDD" id="cd01427">
    <property type="entry name" value="HAD_like"/>
    <property type="match status" value="1"/>
</dbReference>
<organism evidence="1 2">
    <name type="scientific">Actinoplanes auranticolor</name>
    <dbReference type="NCBI Taxonomy" id="47988"/>
    <lineage>
        <taxon>Bacteria</taxon>
        <taxon>Bacillati</taxon>
        <taxon>Actinomycetota</taxon>
        <taxon>Actinomycetes</taxon>
        <taxon>Micromonosporales</taxon>
        <taxon>Micromonosporaceae</taxon>
        <taxon>Actinoplanes</taxon>
    </lineage>
</organism>
<dbReference type="RefSeq" id="WP_212987622.1">
    <property type="nucleotide sequence ID" value="NZ_BAABEA010000002.1"/>
</dbReference>
<evidence type="ECO:0000313" key="2">
    <source>
        <dbReference type="Proteomes" id="UP000681340"/>
    </source>
</evidence>
<dbReference type="GO" id="GO:0008967">
    <property type="term" value="F:phosphoglycolate phosphatase activity"/>
    <property type="evidence" value="ECO:0007669"/>
    <property type="project" value="TreeGrafter"/>
</dbReference>
<dbReference type="InterPro" id="IPR006439">
    <property type="entry name" value="HAD-SF_hydro_IA"/>
</dbReference>
<dbReference type="PANTHER" id="PTHR43434:SF1">
    <property type="entry name" value="PHOSPHOGLYCOLATE PHOSPHATASE"/>
    <property type="match status" value="1"/>
</dbReference>
<gene>
    <name evidence="1" type="ORF">Aau02nite_15410</name>
</gene>
<evidence type="ECO:0000313" key="1">
    <source>
        <dbReference type="EMBL" id="GIM65198.1"/>
    </source>
</evidence>
<dbReference type="Pfam" id="PF00702">
    <property type="entry name" value="Hydrolase"/>
    <property type="match status" value="1"/>
</dbReference>
<proteinExistence type="predicted"/>
<protein>
    <recommendedName>
        <fullName evidence="3">HAD superfamily hydrolase (TIGR01549 family)</fullName>
    </recommendedName>
</protein>
<dbReference type="AlphaFoldDB" id="A0A919S5K7"/>
<dbReference type="InterPro" id="IPR023214">
    <property type="entry name" value="HAD_sf"/>
</dbReference>
<keyword evidence="2" id="KW-1185">Reference proteome</keyword>
<name>A0A919S5K7_9ACTN</name>
<reference evidence="1" key="1">
    <citation type="submission" date="2021-03" db="EMBL/GenBank/DDBJ databases">
        <title>Whole genome shotgun sequence of Actinoplanes auranticolor NBRC 12245.</title>
        <authorList>
            <person name="Komaki H."/>
            <person name="Tamura T."/>
        </authorList>
    </citation>
    <scope>NUCLEOTIDE SEQUENCE</scope>
    <source>
        <strain evidence="1">NBRC 12245</strain>
    </source>
</reference>
<dbReference type="NCBIfam" id="TIGR01549">
    <property type="entry name" value="HAD-SF-IA-v1"/>
    <property type="match status" value="1"/>
</dbReference>
<dbReference type="InterPro" id="IPR050155">
    <property type="entry name" value="HAD-like_hydrolase_sf"/>
</dbReference>
<sequence>MLSVPAALLLDFGGVLADAPPQDPAPPELVLRIYNLTDGLLTPGEINRSLTAGDRAYAGWRDEDHPDELGHAEVWQRFVTADWPRRAQDAVRLHAAKLSYDWAWRSTWALRPGIPEALRAARAAQLPMAVVSNTLCGAAHRDFLTKAGVGGLFTAQIYSDEAGVRKPNPEMIWRAARELGVRAEKCWFVGDSRQRDVVCARRADAAAVILMRSSRTDREDPAAFPEPDAVVEDGFGLRDLLPAR</sequence>
<dbReference type="EMBL" id="BOQL01000016">
    <property type="protein sequence ID" value="GIM65198.1"/>
    <property type="molecule type" value="Genomic_DNA"/>
</dbReference>
<dbReference type="SUPFAM" id="SSF56784">
    <property type="entry name" value="HAD-like"/>
    <property type="match status" value="1"/>
</dbReference>
<dbReference type="PANTHER" id="PTHR43434">
    <property type="entry name" value="PHOSPHOGLYCOLATE PHOSPHATASE"/>
    <property type="match status" value="1"/>
</dbReference>
<dbReference type="InterPro" id="IPR036412">
    <property type="entry name" value="HAD-like_sf"/>
</dbReference>
<dbReference type="Proteomes" id="UP000681340">
    <property type="component" value="Unassembled WGS sequence"/>
</dbReference>
<dbReference type="SFLD" id="SFLDS00003">
    <property type="entry name" value="Haloacid_Dehalogenase"/>
    <property type="match status" value="1"/>
</dbReference>
<comment type="caution">
    <text evidence="1">The sequence shown here is derived from an EMBL/GenBank/DDBJ whole genome shotgun (WGS) entry which is preliminary data.</text>
</comment>
<accession>A0A919S5K7</accession>
<dbReference type="GO" id="GO:0005829">
    <property type="term" value="C:cytosol"/>
    <property type="evidence" value="ECO:0007669"/>
    <property type="project" value="TreeGrafter"/>
</dbReference>
<dbReference type="Gene3D" id="3.40.50.1000">
    <property type="entry name" value="HAD superfamily/HAD-like"/>
    <property type="match status" value="1"/>
</dbReference>